<dbReference type="PROSITE" id="PS00018">
    <property type="entry name" value="EF_HAND_1"/>
    <property type="match status" value="1"/>
</dbReference>
<evidence type="ECO:0008006" key="4">
    <source>
        <dbReference type="Google" id="ProtNLM"/>
    </source>
</evidence>
<comment type="caution">
    <text evidence="2">The sequence shown here is derived from an EMBL/GenBank/DDBJ whole genome shotgun (WGS) entry which is preliminary data.</text>
</comment>
<evidence type="ECO:0000256" key="1">
    <source>
        <dbReference type="SAM" id="MobiDB-lite"/>
    </source>
</evidence>
<accession>A0A1F6ND96</accession>
<evidence type="ECO:0000313" key="3">
    <source>
        <dbReference type="Proteomes" id="UP000176300"/>
    </source>
</evidence>
<name>A0A1F6ND96_9BACT</name>
<reference evidence="2 3" key="1">
    <citation type="journal article" date="2016" name="Nat. Commun.">
        <title>Thousands of microbial genomes shed light on interconnected biogeochemical processes in an aquifer system.</title>
        <authorList>
            <person name="Anantharaman K."/>
            <person name="Brown C.T."/>
            <person name="Hug L.A."/>
            <person name="Sharon I."/>
            <person name="Castelle C.J."/>
            <person name="Probst A.J."/>
            <person name="Thomas B.C."/>
            <person name="Singh A."/>
            <person name="Wilkins M.J."/>
            <person name="Karaoz U."/>
            <person name="Brodie E.L."/>
            <person name="Williams K.H."/>
            <person name="Hubbard S.S."/>
            <person name="Banfield J.F."/>
        </authorList>
    </citation>
    <scope>NUCLEOTIDE SEQUENCE [LARGE SCALE GENOMIC DNA]</scope>
</reference>
<dbReference type="PROSITE" id="PS51257">
    <property type="entry name" value="PROKAR_LIPOPROTEIN"/>
    <property type="match status" value="1"/>
</dbReference>
<dbReference type="EMBL" id="MFQS01000054">
    <property type="protein sequence ID" value="OGH81915.1"/>
    <property type="molecule type" value="Genomic_DNA"/>
</dbReference>
<sequence>MRSVRLLRNFCVPFIVIVLGVACLFSPTEKALACASGQITELNIVARDSGGELVGDIKWGLYLQDKNVDGDKLLGKSLKTGTIDSTGIGTTTFHPDAYNNPETGAAAKFVIKLYETNASVGEYIVWDRTYACGNQYTETSTLSSVKVILRNLDGTSLKNKKFELYEQDSDREGNIIIGDAVSKTFTTGDYGEKEIFVAPGRYLIKVPSDVGLSYQREDIVVNSGRETVVDYILSNVSIVVRDGAGNLLPNNSFSVYQQVTNTDGVRVLGTKMGTYTTGLTGQKSLYLPNGTYVMTFAGTGTNLIYLWDQTINETQSYNLNYRLATISVTARGFDNQLQSNIAVKIYKQTENIDGKILLGDVVASGNTGDNGVVKFFIPPGTYTVELTGPDGQKNLYQSNVLAERGILNLEKVLSALKIILKDADGNLLRDIPISLVEQLKDAEGNYAVGKVLKTKNTREFGLTEFYFPPAVYAFKVKGTTAEYYYFWDKEIVNEQAPTINLTLSVVRVVARDGEGKLVKNVAASLYKQNYDLAKTEILGTKLISVNTGDKGYADIRVPGGTYAVGAGSTTKFNLVVKDGFLTTVNLVKNLETVAIESISDPRPAVTRPNNSLLRSITTGKTYVLLDGQLRYISSLDVFAKYGYKWENVINVSQEELDGYEIGDDLGVSAGAIVEGSVVKSSDNPTVYLIEEGKKRPFATGQAFLGAGHEWSDIVIVSIASLSALEEGEAVVFVATAQDVREGSVVKSSDSPAVYLIESAKKRPFTTGQAFESRGYRWSDILVLSPEIIEDYEEGLPLVYMSNDEAVKEGSLIKSENSPIVYLISNNRRRIITSERIFLALGFEWESVLTVSGAKVNEYQTDLAIDFTEQDFDRDGLSNLQEGFYGTDPDDDDSDDDGFLDGREVNNGFNPLSGGAL</sequence>
<feature type="region of interest" description="Disordered" evidence="1">
    <location>
        <begin position="877"/>
        <end position="916"/>
    </location>
</feature>
<feature type="compositionally biased region" description="Acidic residues" evidence="1">
    <location>
        <begin position="887"/>
        <end position="898"/>
    </location>
</feature>
<proteinExistence type="predicted"/>
<dbReference type="Proteomes" id="UP000176300">
    <property type="component" value="Unassembled WGS sequence"/>
</dbReference>
<protein>
    <recommendedName>
        <fullName evidence="4">EF-hand domain-containing protein</fullName>
    </recommendedName>
</protein>
<dbReference type="AlphaFoldDB" id="A0A1F6ND96"/>
<gene>
    <name evidence="2" type="ORF">A2373_04350</name>
</gene>
<evidence type="ECO:0000313" key="2">
    <source>
        <dbReference type="EMBL" id="OGH81915.1"/>
    </source>
</evidence>
<organism evidence="2 3">
    <name type="scientific">Candidatus Magasanikbacteria bacterium RIFOXYB1_FULL_40_15</name>
    <dbReference type="NCBI Taxonomy" id="1798697"/>
    <lineage>
        <taxon>Bacteria</taxon>
        <taxon>Candidatus Magasanikiibacteriota</taxon>
    </lineage>
</organism>
<dbReference type="InterPro" id="IPR018247">
    <property type="entry name" value="EF_Hand_1_Ca_BS"/>
</dbReference>
<dbReference type="STRING" id="1798697.A2373_04350"/>